<dbReference type="Pfam" id="PF02796">
    <property type="entry name" value="HTH_7"/>
    <property type="match status" value="1"/>
</dbReference>
<proteinExistence type="inferred from homology"/>
<evidence type="ECO:0000313" key="8">
    <source>
        <dbReference type="Proteomes" id="UP001296943"/>
    </source>
</evidence>
<dbReference type="CDD" id="cd00569">
    <property type="entry name" value="HTH_Hin_like"/>
    <property type="match status" value="1"/>
</dbReference>
<evidence type="ECO:0000256" key="4">
    <source>
        <dbReference type="ARBA" id="ARBA00023172"/>
    </source>
</evidence>
<dbReference type="InterPro" id="IPR001584">
    <property type="entry name" value="Integrase_cat-core"/>
</dbReference>
<dbReference type="InterPro" id="IPR054353">
    <property type="entry name" value="IstA-like_C"/>
</dbReference>
<evidence type="ECO:0000256" key="2">
    <source>
        <dbReference type="ARBA" id="ARBA00022578"/>
    </source>
</evidence>
<protein>
    <submittedName>
        <fullName evidence="7">Transposase</fullName>
    </submittedName>
</protein>
<evidence type="ECO:0000259" key="5">
    <source>
        <dbReference type="PROSITE" id="PS50531"/>
    </source>
</evidence>
<evidence type="ECO:0000256" key="1">
    <source>
        <dbReference type="ARBA" id="ARBA00009277"/>
    </source>
</evidence>
<name>A0ABS2N6I5_9BACI</name>
<dbReference type="InterPro" id="IPR036397">
    <property type="entry name" value="RNaseH_sf"/>
</dbReference>
<evidence type="ECO:0000259" key="6">
    <source>
        <dbReference type="PROSITE" id="PS50994"/>
    </source>
</evidence>
<gene>
    <name evidence="7" type="ORF">JOC48_004337</name>
</gene>
<reference evidence="7 8" key="1">
    <citation type="submission" date="2021-01" db="EMBL/GenBank/DDBJ databases">
        <title>Genomic Encyclopedia of Type Strains, Phase IV (KMG-IV): sequencing the most valuable type-strain genomes for metagenomic binning, comparative biology and taxonomic classification.</title>
        <authorList>
            <person name="Goeker M."/>
        </authorList>
    </citation>
    <scope>NUCLEOTIDE SEQUENCE [LARGE SCALE GENOMIC DNA]</scope>
    <source>
        <strain evidence="7 8">DSM 23711</strain>
    </source>
</reference>
<dbReference type="InterPro" id="IPR009057">
    <property type="entry name" value="Homeodomain-like_sf"/>
</dbReference>
<dbReference type="InterPro" id="IPR012337">
    <property type="entry name" value="RNaseH-like_sf"/>
</dbReference>
<dbReference type="Proteomes" id="UP001296943">
    <property type="component" value="Unassembled WGS sequence"/>
</dbReference>
<evidence type="ECO:0000256" key="3">
    <source>
        <dbReference type="ARBA" id="ARBA00023125"/>
    </source>
</evidence>
<dbReference type="Pfam" id="PF22483">
    <property type="entry name" value="Mu-transpos_C_2"/>
    <property type="match status" value="1"/>
</dbReference>
<evidence type="ECO:0000313" key="7">
    <source>
        <dbReference type="EMBL" id="MBM7573734.1"/>
    </source>
</evidence>
<feature type="domain" description="HTH IS21-type" evidence="5">
    <location>
        <begin position="5"/>
        <end position="70"/>
    </location>
</feature>
<dbReference type="RefSeq" id="WP_204502390.1">
    <property type="nucleotide sequence ID" value="NZ_JAFBDR010000050.1"/>
</dbReference>
<accession>A0ABS2N6I5</accession>
<keyword evidence="4" id="KW-0233">DNA recombination</keyword>
<dbReference type="SUPFAM" id="SSF46689">
    <property type="entry name" value="Homeodomain-like"/>
    <property type="match status" value="1"/>
</dbReference>
<dbReference type="Gene3D" id="3.30.420.10">
    <property type="entry name" value="Ribonuclease H-like superfamily/Ribonuclease H"/>
    <property type="match status" value="1"/>
</dbReference>
<dbReference type="NCBIfam" id="NF033546">
    <property type="entry name" value="transpos_IS21"/>
    <property type="match status" value="1"/>
</dbReference>
<keyword evidence="8" id="KW-1185">Reference proteome</keyword>
<organism evidence="7 8">
    <name type="scientific">Aquibacillus albus</name>
    <dbReference type="NCBI Taxonomy" id="1168171"/>
    <lineage>
        <taxon>Bacteria</taxon>
        <taxon>Bacillati</taxon>
        <taxon>Bacillota</taxon>
        <taxon>Bacilli</taxon>
        <taxon>Bacillales</taxon>
        <taxon>Bacillaceae</taxon>
        <taxon>Aquibacillus</taxon>
    </lineage>
</organism>
<feature type="domain" description="Integrase catalytic" evidence="6">
    <location>
        <begin position="124"/>
        <end position="300"/>
    </location>
</feature>
<dbReference type="Gene3D" id="1.10.10.60">
    <property type="entry name" value="Homeodomain-like"/>
    <property type="match status" value="1"/>
</dbReference>
<sequence length="527" mass="61593">MDKWKVYIQIQQLLEQGFSKATIAKKLGISRGTLYNYLERSPEEMAIWVASTQKRSKKLDVYKDLILSWLREHSDLSSSQVFDWISERYPDFHIGESTVRSYVRELRKEYKIPREKAKRQYEAVPELPMGQQVQVDFGETIQKDAQGKKIKMYFVAFLLSHSRYKYMEWLDRPFTTKDLIEAHTRAFQYFGGIPYEIVYDQDSLIVVSENSGDLILTAEFESYRREKGFHLHVCRKADPESKGKIENVVGFIKKNFSKYRIYSNIDSWNEQALSWLKRTGNGKVHNITKKRPAEVFELEKQHLRPIFEQFSATNTEKQKQNCNPSITRVVRKDNTVLYKSNRYSVPLGTFSPYGTEVNLIIDKSQLTIISNETGEIIAKHDISIERGKLIQDRVHTRDRSKGIDSFIVAVSDKFPDSNKALSYLSEIRKSYPRYIRDQLQLVSKQCDKHDKHIIQEALSACLHMNLYSASEFIDMIEHVKRQRLKYVQAPIDNDHIVQPIRSEQSYILGAKPSQRNINDYISILEGK</sequence>
<dbReference type="PROSITE" id="PS50994">
    <property type="entry name" value="INTEGRASE"/>
    <property type="match status" value="1"/>
</dbReference>
<dbReference type="PANTHER" id="PTHR35004">
    <property type="entry name" value="TRANSPOSASE RV3428C-RELATED"/>
    <property type="match status" value="1"/>
</dbReference>
<dbReference type="EMBL" id="JAFBDR010000050">
    <property type="protein sequence ID" value="MBM7573734.1"/>
    <property type="molecule type" value="Genomic_DNA"/>
</dbReference>
<comment type="caution">
    <text evidence="7">The sequence shown here is derived from an EMBL/GenBank/DDBJ whole genome shotgun (WGS) entry which is preliminary data.</text>
</comment>
<dbReference type="InterPro" id="IPR017894">
    <property type="entry name" value="HTH_IS21_transposase_type"/>
</dbReference>
<dbReference type="SUPFAM" id="SSF53098">
    <property type="entry name" value="Ribonuclease H-like"/>
    <property type="match status" value="1"/>
</dbReference>
<dbReference type="PANTHER" id="PTHR35004:SF6">
    <property type="entry name" value="TRANSPOSASE"/>
    <property type="match status" value="1"/>
</dbReference>
<keyword evidence="2" id="KW-0815">Transposition</keyword>
<dbReference type="PROSITE" id="PS50531">
    <property type="entry name" value="HTH_IS21"/>
    <property type="match status" value="1"/>
</dbReference>
<keyword evidence="3" id="KW-0238">DNA-binding</keyword>
<comment type="similarity">
    <text evidence="1">Belongs to the transposase IS21/IS408/IS1162 family.</text>
</comment>
<dbReference type="InterPro" id="IPR006120">
    <property type="entry name" value="Resolvase_HTH_dom"/>
</dbReference>